<keyword evidence="6 8" id="KW-0675">Receptor</keyword>
<accession>A0A9J7L7X5</accession>
<dbReference type="PROSITE" id="PS00237">
    <property type="entry name" value="G_PROTEIN_RECEP_F1_1"/>
    <property type="match status" value="1"/>
</dbReference>
<keyword evidence="3 9" id="KW-1133">Transmembrane helix</keyword>
<keyword evidence="4 8" id="KW-0297">G-protein coupled receptor</keyword>
<gene>
    <name evidence="12" type="primary">LOC118416316</name>
</gene>
<keyword evidence="2 8" id="KW-0812">Transmembrane</keyword>
<feature type="transmembrane region" description="Helical" evidence="9">
    <location>
        <begin position="15"/>
        <end position="33"/>
    </location>
</feature>
<evidence type="ECO:0000256" key="5">
    <source>
        <dbReference type="ARBA" id="ARBA00023136"/>
    </source>
</evidence>
<dbReference type="Gene3D" id="1.20.1070.10">
    <property type="entry name" value="Rhodopsin 7-helix transmembrane proteins"/>
    <property type="match status" value="1"/>
</dbReference>
<keyword evidence="7 8" id="KW-0807">Transducer</keyword>
<reference evidence="11" key="1">
    <citation type="journal article" date="2020" name="Nat. Ecol. Evol.">
        <title>Deeply conserved synteny resolves early events in vertebrate evolution.</title>
        <authorList>
            <person name="Simakov O."/>
            <person name="Marletaz F."/>
            <person name="Yue J.X."/>
            <person name="O'Connell B."/>
            <person name="Jenkins J."/>
            <person name="Brandt A."/>
            <person name="Calef R."/>
            <person name="Tung C.H."/>
            <person name="Huang T.K."/>
            <person name="Schmutz J."/>
            <person name="Satoh N."/>
            <person name="Yu J.K."/>
            <person name="Putnam N.H."/>
            <person name="Green R.E."/>
            <person name="Rokhsar D.S."/>
        </authorList>
    </citation>
    <scope>NUCLEOTIDE SEQUENCE [LARGE SCALE GENOMIC DNA]</scope>
    <source>
        <strain evidence="11">S238N-H82</strain>
    </source>
</reference>
<dbReference type="PRINTS" id="PR00237">
    <property type="entry name" value="GPCRRHODOPSN"/>
</dbReference>
<evidence type="ECO:0000256" key="1">
    <source>
        <dbReference type="ARBA" id="ARBA00004141"/>
    </source>
</evidence>
<dbReference type="PANTHER" id="PTHR24240">
    <property type="entry name" value="OPSIN"/>
    <property type="match status" value="1"/>
</dbReference>
<feature type="transmembrane region" description="Helical" evidence="9">
    <location>
        <begin position="83"/>
        <end position="104"/>
    </location>
</feature>
<sequence>MAAAYGVAVSSTVTGIYSIVGTIGNGLVILTFCTYRQVRTSAHTFILSISISDVMITGFQYPVSTASAIIGAPSLGHAMCPMIGALFYFSIYISLLSMVLIAFNRCIRVTKSTETYRKLFSPFRSFLWVVLSWVVSGLLVAPGFLGYGEFGWNKNSQICALMDKSSYSRDYVSNIYGLFYLIVFCVVIAIVVLFMLYRMNYVLNPFLYAWKLPVFRRAFKALVRCKRQLPFQPGAPVWSNHSAAALQRVKVAFHDALKIMTSQPRSTSNSCLFALMRVDTFDARRRQLTHSFAARLMASENDIITVLSDFDVIATNQRAHLELGCPAEAEDVQNLKKHSDTIFVEKSVR</sequence>
<dbReference type="OrthoDB" id="6117944at2759"/>
<comment type="subcellular location">
    <subcellularLocation>
        <location evidence="1">Membrane</location>
        <topology evidence="1">Multi-pass membrane protein</topology>
    </subcellularLocation>
</comment>
<evidence type="ECO:0000256" key="8">
    <source>
        <dbReference type="RuleBase" id="RU000688"/>
    </source>
</evidence>
<proteinExistence type="inferred from homology"/>
<evidence type="ECO:0000313" key="12">
    <source>
        <dbReference type="RefSeq" id="XP_035677298.1"/>
    </source>
</evidence>
<dbReference type="GO" id="GO:0005886">
    <property type="term" value="C:plasma membrane"/>
    <property type="evidence" value="ECO:0000318"/>
    <property type="project" value="GO_Central"/>
</dbReference>
<feature type="domain" description="G-protein coupled receptors family 1 profile" evidence="10">
    <location>
        <begin position="24"/>
        <end position="197"/>
    </location>
</feature>
<evidence type="ECO:0000256" key="4">
    <source>
        <dbReference type="ARBA" id="ARBA00023040"/>
    </source>
</evidence>
<name>A0A9J7L7X5_BRAFL</name>
<protein>
    <submittedName>
        <fullName evidence="12">Opsin-1, short-wave-sensitive 1-like</fullName>
    </submittedName>
</protein>
<comment type="similarity">
    <text evidence="8">Belongs to the G-protein coupled receptor 1 family.</text>
</comment>
<evidence type="ECO:0000313" key="11">
    <source>
        <dbReference type="Proteomes" id="UP000001554"/>
    </source>
</evidence>
<reference evidence="12" key="2">
    <citation type="submission" date="2025-08" db="UniProtKB">
        <authorList>
            <consortium name="RefSeq"/>
        </authorList>
    </citation>
    <scope>IDENTIFICATION</scope>
    <source>
        <strain evidence="12">S238N-H82</strain>
        <tissue evidence="12">Testes</tissue>
    </source>
</reference>
<dbReference type="SUPFAM" id="SSF81321">
    <property type="entry name" value="Family A G protein-coupled receptor-like"/>
    <property type="match status" value="1"/>
</dbReference>
<keyword evidence="11" id="KW-1185">Reference proteome</keyword>
<dbReference type="Proteomes" id="UP000001554">
    <property type="component" value="Chromosome 5"/>
</dbReference>
<dbReference type="CDD" id="cd00637">
    <property type="entry name" value="7tm_classA_rhodopsin-like"/>
    <property type="match status" value="1"/>
</dbReference>
<evidence type="ECO:0000256" key="6">
    <source>
        <dbReference type="ARBA" id="ARBA00023170"/>
    </source>
</evidence>
<feature type="transmembrane region" description="Helical" evidence="9">
    <location>
        <begin position="175"/>
        <end position="197"/>
    </location>
</feature>
<dbReference type="InterPro" id="IPR000276">
    <property type="entry name" value="GPCR_Rhodpsn"/>
</dbReference>
<dbReference type="InterPro" id="IPR017452">
    <property type="entry name" value="GPCR_Rhodpsn_7TM"/>
</dbReference>
<keyword evidence="5 9" id="KW-0472">Membrane</keyword>
<dbReference type="RefSeq" id="XP_035677298.1">
    <property type="nucleotide sequence ID" value="XM_035821405.1"/>
</dbReference>
<dbReference type="KEGG" id="bfo:118416316"/>
<feature type="transmembrane region" description="Helical" evidence="9">
    <location>
        <begin position="45"/>
        <end position="63"/>
    </location>
</feature>
<evidence type="ECO:0000256" key="2">
    <source>
        <dbReference type="ARBA" id="ARBA00022692"/>
    </source>
</evidence>
<dbReference type="GO" id="GO:0007186">
    <property type="term" value="P:G protein-coupled receptor signaling pathway"/>
    <property type="evidence" value="ECO:0000318"/>
    <property type="project" value="GO_Central"/>
</dbReference>
<dbReference type="AlphaFoldDB" id="A0A9J7L7X5"/>
<dbReference type="GO" id="GO:0008020">
    <property type="term" value="F:G protein-coupled photoreceptor activity"/>
    <property type="evidence" value="ECO:0000318"/>
    <property type="project" value="GO_Central"/>
</dbReference>
<dbReference type="GO" id="GO:0071482">
    <property type="term" value="P:cellular response to light stimulus"/>
    <property type="evidence" value="ECO:0000318"/>
    <property type="project" value="GO_Central"/>
</dbReference>
<dbReference type="Pfam" id="PF00001">
    <property type="entry name" value="7tm_1"/>
    <property type="match status" value="1"/>
</dbReference>
<dbReference type="PROSITE" id="PS50262">
    <property type="entry name" value="G_PROTEIN_RECEP_F1_2"/>
    <property type="match status" value="1"/>
</dbReference>
<feature type="transmembrane region" description="Helical" evidence="9">
    <location>
        <begin position="125"/>
        <end position="145"/>
    </location>
</feature>
<dbReference type="GeneID" id="118416316"/>
<evidence type="ECO:0000259" key="10">
    <source>
        <dbReference type="PROSITE" id="PS50262"/>
    </source>
</evidence>
<organism evidence="11 12">
    <name type="scientific">Branchiostoma floridae</name>
    <name type="common">Florida lancelet</name>
    <name type="synonym">Amphioxus</name>
    <dbReference type="NCBI Taxonomy" id="7739"/>
    <lineage>
        <taxon>Eukaryota</taxon>
        <taxon>Metazoa</taxon>
        <taxon>Chordata</taxon>
        <taxon>Cephalochordata</taxon>
        <taxon>Leptocardii</taxon>
        <taxon>Amphioxiformes</taxon>
        <taxon>Branchiostomatidae</taxon>
        <taxon>Branchiostoma</taxon>
    </lineage>
</organism>
<dbReference type="GO" id="GO:0007602">
    <property type="term" value="P:phototransduction"/>
    <property type="evidence" value="ECO:0000318"/>
    <property type="project" value="GO_Central"/>
</dbReference>
<dbReference type="InterPro" id="IPR050125">
    <property type="entry name" value="GPCR_opsins"/>
</dbReference>
<evidence type="ECO:0000256" key="3">
    <source>
        <dbReference type="ARBA" id="ARBA00022989"/>
    </source>
</evidence>
<evidence type="ECO:0000256" key="7">
    <source>
        <dbReference type="ARBA" id="ARBA00023224"/>
    </source>
</evidence>
<evidence type="ECO:0000256" key="9">
    <source>
        <dbReference type="SAM" id="Phobius"/>
    </source>
</evidence>